<evidence type="ECO:0000313" key="2">
    <source>
        <dbReference type="EMBL" id="CAH1238129.1"/>
    </source>
</evidence>
<dbReference type="EMBL" id="OV696695">
    <property type="protein sequence ID" value="CAH1238129.1"/>
    <property type="molecule type" value="Genomic_DNA"/>
</dbReference>
<evidence type="ECO:0000256" key="1">
    <source>
        <dbReference type="SAM" id="MobiDB-lite"/>
    </source>
</evidence>
<name>A0A8J9VE39_BRALA</name>
<feature type="compositionally biased region" description="Basic and acidic residues" evidence="1">
    <location>
        <begin position="223"/>
        <end position="240"/>
    </location>
</feature>
<feature type="region of interest" description="Disordered" evidence="1">
    <location>
        <begin position="122"/>
        <end position="274"/>
    </location>
</feature>
<gene>
    <name evidence="2" type="primary">Hypp5525</name>
    <name evidence="2" type="ORF">BLAG_LOCUS2855</name>
</gene>
<organism evidence="2 3">
    <name type="scientific">Branchiostoma lanceolatum</name>
    <name type="common">Common lancelet</name>
    <name type="synonym">Amphioxus lanceolatum</name>
    <dbReference type="NCBI Taxonomy" id="7740"/>
    <lineage>
        <taxon>Eukaryota</taxon>
        <taxon>Metazoa</taxon>
        <taxon>Chordata</taxon>
        <taxon>Cephalochordata</taxon>
        <taxon>Leptocardii</taxon>
        <taxon>Amphioxiformes</taxon>
        <taxon>Branchiostomatidae</taxon>
        <taxon>Branchiostoma</taxon>
    </lineage>
</organism>
<feature type="compositionally biased region" description="Polar residues" evidence="1">
    <location>
        <begin position="205"/>
        <end position="222"/>
    </location>
</feature>
<dbReference type="Proteomes" id="UP000838412">
    <property type="component" value="Chromosome 10"/>
</dbReference>
<proteinExistence type="predicted"/>
<reference evidence="2" key="1">
    <citation type="submission" date="2022-01" db="EMBL/GenBank/DDBJ databases">
        <authorList>
            <person name="Braso-Vives M."/>
        </authorList>
    </citation>
    <scope>NUCLEOTIDE SEQUENCE</scope>
</reference>
<keyword evidence="3" id="KW-1185">Reference proteome</keyword>
<sequence length="415" mass="45689">MRGRTDHREECWQSGLSAVESAWHWADGHTANREWRMDHVLAQLLSGLPDQSISTTTDATGPSGDVAMPNQSLDDVSYIRQEAEHLGDGLIYTLPEEEDAAQASEEEVSQQELSLTEARTMCHPNANSSNHSTRDSHPSNGNRDDHHSRYQTPGTSSNRDEVHAQENVPVTSSLGRGGSDVSHPGGRPPDAASRRCEPAPIGIVQNASVTTSPIPVANQRSGPSEERRVTPSQREGRSSEQSRAPSIDRTNSFQDQSSSATTNERDQSEERISSCGGARPVCRVKPFKQQAPICSCNSIDQGSTRLLHPGGATVKVLDNAGQLLCTKWTPLTPVQNFARSIHPIVFRDLVLMSFTLRCRHGNIIPLHTMLGYEDTTVQVFPADGQVSWSWRIAIDAEGFCELEHQEHRNEDEDQH</sequence>
<feature type="compositionally biased region" description="Basic and acidic residues" evidence="1">
    <location>
        <begin position="132"/>
        <end position="148"/>
    </location>
</feature>
<accession>A0A8J9VE39</accession>
<evidence type="ECO:0000313" key="3">
    <source>
        <dbReference type="Proteomes" id="UP000838412"/>
    </source>
</evidence>
<feature type="compositionally biased region" description="Polar residues" evidence="1">
    <location>
        <begin position="248"/>
        <end position="262"/>
    </location>
</feature>
<protein>
    <submittedName>
        <fullName evidence="2">Hypp5525 protein</fullName>
    </submittedName>
</protein>
<feature type="compositionally biased region" description="Basic and acidic residues" evidence="1">
    <location>
        <begin position="263"/>
        <end position="272"/>
    </location>
</feature>
<dbReference type="AlphaFoldDB" id="A0A8J9VE39"/>